<keyword evidence="13" id="KW-1185">Reference proteome</keyword>
<comment type="catalytic activity">
    <reaction evidence="10">
        <text>(sulfur carrier)-H + L-cysteine = (sulfur carrier)-SH + L-alanine</text>
        <dbReference type="Rhea" id="RHEA:43892"/>
        <dbReference type="Rhea" id="RHEA-COMP:14737"/>
        <dbReference type="Rhea" id="RHEA-COMP:14739"/>
        <dbReference type="ChEBI" id="CHEBI:29917"/>
        <dbReference type="ChEBI" id="CHEBI:35235"/>
        <dbReference type="ChEBI" id="CHEBI:57972"/>
        <dbReference type="ChEBI" id="CHEBI:64428"/>
        <dbReference type="EC" id="2.8.1.7"/>
    </reaction>
</comment>
<dbReference type="PANTHER" id="PTHR11601">
    <property type="entry name" value="CYSTEINE DESULFURYLASE FAMILY MEMBER"/>
    <property type="match status" value="1"/>
</dbReference>
<sequence length="319" mass="32885">MRPEAIAAVAEGMTRWANPSSPHAEGRAARAALEDARRRIAAALDWPHHVILTSGASEAIALGLRGRGEVPRLAVEHDAVLRAGQGAIIPVDADGVARSLPGGFLAVQSANSETGVLQDAPQSALRDCSQTAGKMPLPDADMIVVSAHKLGGPPGIGALLVRDLGLLDPTGGQERGYRAGTENLPGALGFAAALEAPRDWFDAMAGFRADLDAAVLAGGGEIVVAEAPRIPTIAAYRMPGVSSAAQLIRFDMAGFAVSAGSACSSGSMRPSHVLAAMGYSPEAAGEVVRVSFGWTTTADDVARFADLWTRTARDVRRAA</sequence>
<keyword evidence="8" id="KW-0408">Iron</keyword>
<evidence type="ECO:0000256" key="6">
    <source>
        <dbReference type="ARBA" id="ARBA00022723"/>
    </source>
</evidence>
<keyword evidence="9" id="KW-0411">Iron-sulfur</keyword>
<dbReference type="InterPro" id="IPR015422">
    <property type="entry name" value="PyrdxlP-dep_Trfase_small"/>
</dbReference>
<keyword evidence="12" id="KW-0032">Aminotransferase</keyword>
<evidence type="ECO:0000256" key="7">
    <source>
        <dbReference type="ARBA" id="ARBA00022898"/>
    </source>
</evidence>
<keyword evidence="5 12" id="KW-0808">Transferase</keyword>
<dbReference type="PIRSF" id="PIRSF005572">
    <property type="entry name" value="NifS"/>
    <property type="match status" value="1"/>
</dbReference>
<dbReference type="InterPro" id="IPR015421">
    <property type="entry name" value="PyrdxlP-dep_Trfase_major"/>
</dbReference>
<evidence type="ECO:0000256" key="2">
    <source>
        <dbReference type="ARBA" id="ARBA00003120"/>
    </source>
</evidence>
<evidence type="ECO:0000259" key="11">
    <source>
        <dbReference type="Pfam" id="PF00266"/>
    </source>
</evidence>
<dbReference type="Gene3D" id="3.90.1150.10">
    <property type="entry name" value="Aspartate Aminotransferase, domain 1"/>
    <property type="match status" value="1"/>
</dbReference>
<name>A0A5C6UJ09_9SPHN</name>
<accession>A0A5C6UJ09</accession>
<dbReference type="EMBL" id="VOQR01000001">
    <property type="protein sequence ID" value="TXC72823.1"/>
    <property type="molecule type" value="Genomic_DNA"/>
</dbReference>
<evidence type="ECO:0000256" key="8">
    <source>
        <dbReference type="ARBA" id="ARBA00023004"/>
    </source>
</evidence>
<dbReference type="GO" id="GO:0051536">
    <property type="term" value="F:iron-sulfur cluster binding"/>
    <property type="evidence" value="ECO:0007669"/>
    <property type="project" value="UniProtKB-KW"/>
</dbReference>
<dbReference type="Gene3D" id="3.40.640.10">
    <property type="entry name" value="Type I PLP-dependent aspartate aminotransferase-like (Major domain)"/>
    <property type="match status" value="1"/>
</dbReference>
<comment type="caution">
    <text evidence="12">The sequence shown here is derived from an EMBL/GenBank/DDBJ whole genome shotgun (WGS) entry which is preliminary data.</text>
</comment>
<dbReference type="GO" id="GO:0031071">
    <property type="term" value="F:cysteine desulfurase activity"/>
    <property type="evidence" value="ECO:0007669"/>
    <property type="project" value="UniProtKB-EC"/>
</dbReference>
<evidence type="ECO:0000256" key="9">
    <source>
        <dbReference type="ARBA" id="ARBA00023014"/>
    </source>
</evidence>
<evidence type="ECO:0000256" key="10">
    <source>
        <dbReference type="ARBA" id="ARBA00050776"/>
    </source>
</evidence>
<evidence type="ECO:0000256" key="1">
    <source>
        <dbReference type="ARBA" id="ARBA00001933"/>
    </source>
</evidence>
<evidence type="ECO:0000256" key="3">
    <source>
        <dbReference type="ARBA" id="ARBA00006490"/>
    </source>
</evidence>
<dbReference type="OrthoDB" id="9804366at2"/>
<dbReference type="GO" id="GO:0046872">
    <property type="term" value="F:metal ion binding"/>
    <property type="evidence" value="ECO:0007669"/>
    <property type="project" value="UniProtKB-KW"/>
</dbReference>
<organism evidence="12 13">
    <name type="scientific">Sphingomonas ginsenosidivorax</name>
    <dbReference type="NCBI Taxonomy" id="862135"/>
    <lineage>
        <taxon>Bacteria</taxon>
        <taxon>Pseudomonadati</taxon>
        <taxon>Pseudomonadota</taxon>
        <taxon>Alphaproteobacteria</taxon>
        <taxon>Sphingomonadales</taxon>
        <taxon>Sphingomonadaceae</taxon>
        <taxon>Sphingomonas</taxon>
    </lineage>
</organism>
<dbReference type="InterPro" id="IPR016454">
    <property type="entry name" value="Cysteine_dSase"/>
</dbReference>
<proteinExistence type="inferred from homology"/>
<evidence type="ECO:0000256" key="4">
    <source>
        <dbReference type="ARBA" id="ARBA00013558"/>
    </source>
</evidence>
<dbReference type="AlphaFoldDB" id="A0A5C6UJ09"/>
<dbReference type="Proteomes" id="UP000321250">
    <property type="component" value="Unassembled WGS sequence"/>
</dbReference>
<evidence type="ECO:0000256" key="5">
    <source>
        <dbReference type="ARBA" id="ARBA00022679"/>
    </source>
</evidence>
<dbReference type="PANTHER" id="PTHR11601:SF34">
    <property type="entry name" value="CYSTEINE DESULFURASE"/>
    <property type="match status" value="1"/>
</dbReference>
<dbReference type="InterPro" id="IPR000192">
    <property type="entry name" value="Aminotrans_V_dom"/>
</dbReference>
<dbReference type="Gene3D" id="1.10.260.50">
    <property type="match status" value="1"/>
</dbReference>
<reference evidence="12 13" key="1">
    <citation type="journal article" date="2013" name="Antonie Van Leeuwenhoek">
        <title>Sphingomonas ginsenosidivorax sp. nov., with the ability to transform ginsenosides.</title>
        <authorList>
            <person name="Jin X.F."/>
            <person name="Kim J.K."/>
            <person name="Liu Q.M."/>
            <person name="Kang M.S."/>
            <person name="He D."/>
            <person name="Jin F.X."/>
            <person name="Kim S.C."/>
            <person name="Im W.T."/>
        </authorList>
    </citation>
    <scope>NUCLEOTIDE SEQUENCE [LARGE SCALE GENOMIC DNA]</scope>
    <source>
        <strain evidence="12 13">KHI67</strain>
    </source>
</reference>
<evidence type="ECO:0000313" key="13">
    <source>
        <dbReference type="Proteomes" id="UP000321250"/>
    </source>
</evidence>
<gene>
    <name evidence="12" type="ORF">FSB78_07640</name>
</gene>
<comment type="function">
    <text evidence="2">Catalyzes the removal of elemental sulfur atoms from cysteine to produce alanine. Seems to participate in the biosynthesis of the nitrogenase metalloclusters by providing the inorganic sulfur required for the Fe-S core formation.</text>
</comment>
<keyword evidence="6" id="KW-0479">Metal-binding</keyword>
<dbReference type="GO" id="GO:0008483">
    <property type="term" value="F:transaminase activity"/>
    <property type="evidence" value="ECO:0007669"/>
    <property type="project" value="UniProtKB-KW"/>
</dbReference>
<dbReference type="InterPro" id="IPR015424">
    <property type="entry name" value="PyrdxlP-dep_Trfase"/>
</dbReference>
<feature type="domain" description="Aminotransferase class V" evidence="11">
    <location>
        <begin position="105"/>
        <end position="304"/>
    </location>
</feature>
<evidence type="ECO:0000313" key="12">
    <source>
        <dbReference type="EMBL" id="TXC72823.1"/>
    </source>
</evidence>
<comment type="cofactor">
    <cofactor evidence="1">
        <name>pyridoxal 5'-phosphate</name>
        <dbReference type="ChEBI" id="CHEBI:597326"/>
    </cofactor>
</comment>
<keyword evidence="7" id="KW-0663">Pyridoxal phosphate</keyword>
<comment type="similarity">
    <text evidence="3">Belongs to the class-V pyridoxal-phosphate-dependent aminotransferase family. NifS/IscS subfamily.</text>
</comment>
<dbReference type="Pfam" id="PF00266">
    <property type="entry name" value="Aminotran_5"/>
    <property type="match status" value="1"/>
</dbReference>
<protein>
    <recommendedName>
        <fullName evidence="4">Cysteine desulfurase</fullName>
    </recommendedName>
</protein>
<dbReference type="SUPFAM" id="SSF53383">
    <property type="entry name" value="PLP-dependent transferases"/>
    <property type="match status" value="1"/>
</dbReference>